<sequence length="144" mass="16341">MAQIRHYSTVNHCLVARSKENTMWPEDRRRMTNKSLVALQHCHPVDLTWKNVDPGPITGLMLAGTRSRRAEDGIPYWKIETRTDVRLVTFDVVEEAFQITTSPEGKCWNYLPNSGPVAVMSGFPGLRQSLDQGSILQCQNCRNP</sequence>
<organism evidence="1 2">
    <name type="scientific">Oldenlandia corymbosa var. corymbosa</name>
    <dbReference type="NCBI Taxonomy" id="529605"/>
    <lineage>
        <taxon>Eukaryota</taxon>
        <taxon>Viridiplantae</taxon>
        <taxon>Streptophyta</taxon>
        <taxon>Embryophyta</taxon>
        <taxon>Tracheophyta</taxon>
        <taxon>Spermatophyta</taxon>
        <taxon>Magnoliopsida</taxon>
        <taxon>eudicotyledons</taxon>
        <taxon>Gunneridae</taxon>
        <taxon>Pentapetalae</taxon>
        <taxon>asterids</taxon>
        <taxon>lamiids</taxon>
        <taxon>Gentianales</taxon>
        <taxon>Rubiaceae</taxon>
        <taxon>Rubioideae</taxon>
        <taxon>Spermacoceae</taxon>
        <taxon>Hedyotis-Oldenlandia complex</taxon>
        <taxon>Oldenlandia</taxon>
    </lineage>
</organism>
<dbReference type="AlphaFoldDB" id="A0AAV1C2Z1"/>
<proteinExistence type="predicted"/>
<name>A0AAV1C2Z1_OLDCO</name>
<dbReference type="EMBL" id="OX459118">
    <property type="protein sequence ID" value="CAI9088993.1"/>
    <property type="molecule type" value="Genomic_DNA"/>
</dbReference>
<evidence type="ECO:0000313" key="2">
    <source>
        <dbReference type="Proteomes" id="UP001161247"/>
    </source>
</evidence>
<protein>
    <submittedName>
        <fullName evidence="1">OLC1v1023470C1</fullName>
    </submittedName>
</protein>
<accession>A0AAV1C2Z1</accession>
<reference evidence="1" key="1">
    <citation type="submission" date="2023-03" db="EMBL/GenBank/DDBJ databases">
        <authorList>
            <person name="Julca I."/>
        </authorList>
    </citation>
    <scope>NUCLEOTIDE SEQUENCE</scope>
</reference>
<evidence type="ECO:0000313" key="1">
    <source>
        <dbReference type="EMBL" id="CAI9088993.1"/>
    </source>
</evidence>
<keyword evidence="2" id="KW-1185">Reference proteome</keyword>
<gene>
    <name evidence="1" type="ORF">OLC1_LOCUS1438</name>
</gene>
<dbReference type="Proteomes" id="UP001161247">
    <property type="component" value="Chromosome 1"/>
</dbReference>